<dbReference type="InterPro" id="IPR012944">
    <property type="entry name" value="SusD_RagB_dom"/>
</dbReference>
<dbReference type="GO" id="GO:0009279">
    <property type="term" value="C:cell outer membrane"/>
    <property type="evidence" value="ECO:0007669"/>
    <property type="project" value="UniProtKB-SubCell"/>
</dbReference>
<dbReference type="RefSeq" id="WP_089885167.1">
    <property type="nucleotide sequence ID" value="NZ_FNGV01000001.1"/>
</dbReference>
<dbReference type="Gene3D" id="1.25.40.390">
    <property type="match status" value="1"/>
</dbReference>
<dbReference type="InterPro" id="IPR033985">
    <property type="entry name" value="SusD-like_N"/>
</dbReference>
<dbReference type="Pfam" id="PF07980">
    <property type="entry name" value="SusD_RagB"/>
    <property type="match status" value="1"/>
</dbReference>
<evidence type="ECO:0000259" key="7">
    <source>
        <dbReference type="Pfam" id="PF14322"/>
    </source>
</evidence>
<dbReference type="OrthoDB" id="630434at2"/>
<keyword evidence="4" id="KW-0472">Membrane</keyword>
<sequence length="522" mass="58771">MKINNILIVFTLLLTFISCDKDRVDAEPLKNTEANYFADVTQFRTVTFGIYAKLYDYYHYNAGDNGNWANSLWLLPGDDLTETNGTRTAEELFDGTLNPDNVRVEWIFDKTYEMVSKANVIIEKVNTVDFSNYKEAEEISYMEGEALFLRSYAYYNLFNIYGSVPIVTHRILNEAEANTPKSEHLEVLEQVITDARAALAILPESWSADYRGRATKNAARALLAKALVFKANYSGSNDYTEAIATFNAITATLSPRYLDNFDVATENNQESLFEVQAGQPGAFSNIFLENDGPWRGVEDLSIFRGMMSVAGSTSISNFANTRFLITDKLFNAFGSDPRISYFLRADDNEGGRLFQKYMLAELDQQQGNVFNTSSNNERVLRYADLTLLIAEAHLKSGSPSSAIQLVNDVRKRARDWGLASGTNDGSVPADYSTSETNATTIMQWIMDERFIELAGEGQRWWDLKRWHVAGDIDLTGWSGADTEFSTNLASSSLFDVNKHLLFPIPQKEIERNSEILENNPGY</sequence>
<gene>
    <name evidence="8" type="ORF">SAMN04488514_101634</name>
</gene>
<keyword evidence="9" id="KW-1185">Reference proteome</keyword>
<comment type="subcellular location">
    <subcellularLocation>
        <location evidence="1">Cell outer membrane</location>
    </subcellularLocation>
</comment>
<protein>
    <submittedName>
        <fullName evidence="8">Starch-binding associating with outer membrane</fullName>
    </submittedName>
</protein>
<keyword evidence="5" id="KW-0998">Cell outer membrane</keyword>
<dbReference type="PROSITE" id="PS51257">
    <property type="entry name" value="PROKAR_LIPOPROTEIN"/>
    <property type="match status" value="1"/>
</dbReference>
<evidence type="ECO:0000256" key="4">
    <source>
        <dbReference type="ARBA" id="ARBA00023136"/>
    </source>
</evidence>
<proteinExistence type="inferred from homology"/>
<dbReference type="Pfam" id="PF14322">
    <property type="entry name" value="SusD-like_3"/>
    <property type="match status" value="1"/>
</dbReference>
<evidence type="ECO:0000256" key="5">
    <source>
        <dbReference type="ARBA" id="ARBA00023237"/>
    </source>
</evidence>
<feature type="domain" description="SusD-like N-terminal" evidence="7">
    <location>
        <begin position="96"/>
        <end position="225"/>
    </location>
</feature>
<keyword evidence="3" id="KW-0732">Signal</keyword>
<comment type="similarity">
    <text evidence="2">Belongs to the SusD family.</text>
</comment>
<feature type="domain" description="RagB/SusD" evidence="6">
    <location>
        <begin position="346"/>
        <end position="522"/>
    </location>
</feature>
<dbReference type="Proteomes" id="UP000199440">
    <property type="component" value="Unassembled WGS sequence"/>
</dbReference>
<dbReference type="SUPFAM" id="SSF48452">
    <property type="entry name" value="TPR-like"/>
    <property type="match status" value="1"/>
</dbReference>
<dbReference type="InterPro" id="IPR011990">
    <property type="entry name" value="TPR-like_helical_dom_sf"/>
</dbReference>
<evidence type="ECO:0000313" key="9">
    <source>
        <dbReference type="Proteomes" id="UP000199440"/>
    </source>
</evidence>
<evidence type="ECO:0000313" key="8">
    <source>
        <dbReference type="EMBL" id="SDL38974.1"/>
    </source>
</evidence>
<accession>A0A1G9JPB7</accession>
<reference evidence="8 9" key="1">
    <citation type="submission" date="2016-10" db="EMBL/GenBank/DDBJ databases">
        <authorList>
            <person name="de Groot N.N."/>
        </authorList>
    </citation>
    <scope>NUCLEOTIDE SEQUENCE [LARGE SCALE GENOMIC DNA]</scope>
    <source>
        <strain evidence="8 9">DSM 19886</strain>
    </source>
</reference>
<evidence type="ECO:0000256" key="2">
    <source>
        <dbReference type="ARBA" id="ARBA00006275"/>
    </source>
</evidence>
<dbReference type="EMBL" id="FNGV01000001">
    <property type="protein sequence ID" value="SDL38974.1"/>
    <property type="molecule type" value="Genomic_DNA"/>
</dbReference>
<dbReference type="STRING" id="192904.SAMN04488514_101634"/>
<name>A0A1G9JPB7_9FLAO</name>
<evidence type="ECO:0000256" key="3">
    <source>
        <dbReference type="ARBA" id="ARBA00022729"/>
    </source>
</evidence>
<dbReference type="AlphaFoldDB" id="A0A1G9JPB7"/>
<evidence type="ECO:0000259" key="6">
    <source>
        <dbReference type="Pfam" id="PF07980"/>
    </source>
</evidence>
<evidence type="ECO:0000256" key="1">
    <source>
        <dbReference type="ARBA" id="ARBA00004442"/>
    </source>
</evidence>
<organism evidence="8 9">
    <name type="scientific">Kriegella aquimaris</name>
    <dbReference type="NCBI Taxonomy" id="192904"/>
    <lineage>
        <taxon>Bacteria</taxon>
        <taxon>Pseudomonadati</taxon>
        <taxon>Bacteroidota</taxon>
        <taxon>Flavobacteriia</taxon>
        <taxon>Flavobacteriales</taxon>
        <taxon>Flavobacteriaceae</taxon>
        <taxon>Kriegella</taxon>
    </lineage>
</organism>